<sequence length="354" mass="39340">MVRGGLLAWLRFGLDGCNRVVEDFWAYRRSKVAVAQDRMQRSGSSPGPGFLARLVGAKSRFQMHRALWGYVFALPWVLGLIIFWGGPILASFYFGFTEYAVIGSPRWIGAANYVKAFTADDLFWPSLGRTFTFAAAFVPAAVGGALVLAVLLNQKLKGTNLYRTIFFVPHLIPAVALAVVWTFLLQPKLGPVNLFLRNIGIENPPAWLASRDSALYSVILINVWAAMGGNTMLIFLAGLQGVPQELYEAADIDGASSWVKFRHVTLPLLTPTIFFNVVLAVIGALKVFTTAWVATKGGPSYATWFFALHIYFQAFQYFRLGYGSALAWILAAILMLFTWIQVTYSRRWVHYEGG</sequence>
<evidence type="ECO:0000313" key="10">
    <source>
        <dbReference type="Proteomes" id="UP000317371"/>
    </source>
</evidence>
<evidence type="ECO:0000256" key="3">
    <source>
        <dbReference type="ARBA" id="ARBA00022475"/>
    </source>
</evidence>
<dbReference type="GO" id="GO:0055085">
    <property type="term" value="P:transmembrane transport"/>
    <property type="evidence" value="ECO:0007669"/>
    <property type="project" value="InterPro"/>
</dbReference>
<feature type="transmembrane region" description="Helical" evidence="7">
    <location>
        <begin position="273"/>
        <end position="295"/>
    </location>
</feature>
<gene>
    <name evidence="9" type="ORF">FKZ61_06455</name>
</gene>
<dbReference type="Proteomes" id="UP000317371">
    <property type="component" value="Unassembled WGS sequence"/>
</dbReference>
<dbReference type="EMBL" id="VIGC01000007">
    <property type="protein sequence ID" value="TQE96531.1"/>
    <property type="molecule type" value="Genomic_DNA"/>
</dbReference>
<reference evidence="9 10" key="1">
    <citation type="submission" date="2019-06" db="EMBL/GenBank/DDBJ databases">
        <title>Genome sequence of Litorilinea aerophila BAA-2444.</title>
        <authorList>
            <person name="Maclea K.S."/>
            <person name="Maurais E.G."/>
            <person name="Iannazzi L.C."/>
        </authorList>
    </citation>
    <scope>NUCLEOTIDE SEQUENCE [LARGE SCALE GENOMIC DNA]</scope>
    <source>
        <strain evidence="9 10">ATCC BAA-2444</strain>
    </source>
</reference>
<feature type="transmembrane region" description="Helical" evidence="7">
    <location>
        <begin position="214"/>
        <end position="237"/>
    </location>
</feature>
<evidence type="ECO:0000256" key="2">
    <source>
        <dbReference type="ARBA" id="ARBA00022448"/>
    </source>
</evidence>
<dbReference type="Gene3D" id="1.10.3720.10">
    <property type="entry name" value="MetI-like"/>
    <property type="match status" value="1"/>
</dbReference>
<keyword evidence="5 7" id="KW-1133">Transmembrane helix</keyword>
<evidence type="ECO:0000313" key="9">
    <source>
        <dbReference type="EMBL" id="TQE96531.1"/>
    </source>
</evidence>
<comment type="similarity">
    <text evidence="7">Belongs to the binding-protein-dependent transport system permease family.</text>
</comment>
<dbReference type="CDD" id="cd06261">
    <property type="entry name" value="TM_PBP2"/>
    <property type="match status" value="1"/>
</dbReference>
<organism evidence="9 10">
    <name type="scientific">Litorilinea aerophila</name>
    <dbReference type="NCBI Taxonomy" id="1204385"/>
    <lineage>
        <taxon>Bacteria</taxon>
        <taxon>Bacillati</taxon>
        <taxon>Chloroflexota</taxon>
        <taxon>Caldilineae</taxon>
        <taxon>Caldilineales</taxon>
        <taxon>Caldilineaceae</taxon>
        <taxon>Litorilinea</taxon>
    </lineage>
</organism>
<dbReference type="PANTHER" id="PTHR30193:SF1">
    <property type="entry name" value="ABC TRANSPORTER PERMEASE PROTEIN YESP-RELATED"/>
    <property type="match status" value="1"/>
</dbReference>
<feature type="transmembrane region" description="Helical" evidence="7">
    <location>
        <begin position="164"/>
        <end position="184"/>
    </location>
</feature>
<accession>A0A540VIK8</accession>
<comment type="subcellular location">
    <subcellularLocation>
        <location evidence="1 7">Cell membrane</location>
        <topology evidence="1 7">Multi-pass membrane protein</topology>
    </subcellularLocation>
</comment>
<evidence type="ECO:0000256" key="4">
    <source>
        <dbReference type="ARBA" id="ARBA00022692"/>
    </source>
</evidence>
<dbReference type="GO" id="GO:0005886">
    <property type="term" value="C:plasma membrane"/>
    <property type="evidence" value="ECO:0007669"/>
    <property type="project" value="UniProtKB-SubCell"/>
</dbReference>
<dbReference type="PROSITE" id="PS50928">
    <property type="entry name" value="ABC_TM1"/>
    <property type="match status" value="1"/>
</dbReference>
<dbReference type="InParanoid" id="A0A540VIK8"/>
<feature type="transmembrane region" description="Helical" evidence="7">
    <location>
        <begin position="325"/>
        <end position="344"/>
    </location>
</feature>
<comment type="caution">
    <text evidence="9">The sequence shown here is derived from an EMBL/GenBank/DDBJ whole genome shotgun (WGS) entry which is preliminary data.</text>
</comment>
<feature type="transmembrane region" description="Helical" evidence="7">
    <location>
        <begin position="67"/>
        <end position="96"/>
    </location>
</feature>
<dbReference type="Pfam" id="PF00528">
    <property type="entry name" value="BPD_transp_1"/>
    <property type="match status" value="1"/>
</dbReference>
<evidence type="ECO:0000256" key="7">
    <source>
        <dbReference type="RuleBase" id="RU363032"/>
    </source>
</evidence>
<proteinExistence type="inferred from homology"/>
<keyword evidence="2 7" id="KW-0813">Transport</keyword>
<protein>
    <submittedName>
        <fullName evidence="9">Sugar ABC transporter permease</fullName>
    </submittedName>
</protein>
<dbReference type="SUPFAM" id="SSF161098">
    <property type="entry name" value="MetI-like"/>
    <property type="match status" value="1"/>
</dbReference>
<feature type="domain" description="ABC transmembrane type-1" evidence="8">
    <location>
        <begin position="127"/>
        <end position="341"/>
    </location>
</feature>
<keyword evidence="4 7" id="KW-0812">Transmembrane</keyword>
<dbReference type="InterPro" id="IPR000515">
    <property type="entry name" value="MetI-like"/>
</dbReference>
<evidence type="ECO:0000256" key="1">
    <source>
        <dbReference type="ARBA" id="ARBA00004651"/>
    </source>
</evidence>
<name>A0A540VIK8_9CHLR</name>
<keyword evidence="6 7" id="KW-0472">Membrane</keyword>
<dbReference type="InterPro" id="IPR035906">
    <property type="entry name" value="MetI-like_sf"/>
</dbReference>
<evidence type="ECO:0000256" key="5">
    <source>
        <dbReference type="ARBA" id="ARBA00022989"/>
    </source>
</evidence>
<feature type="transmembrane region" description="Helical" evidence="7">
    <location>
        <begin position="131"/>
        <end position="152"/>
    </location>
</feature>
<evidence type="ECO:0000256" key="6">
    <source>
        <dbReference type="ARBA" id="ARBA00023136"/>
    </source>
</evidence>
<keyword evidence="3" id="KW-1003">Cell membrane</keyword>
<keyword evidence="10" id="KW-1185">Reference proteome</keyword>
<evidence type="ECO:0000259" key="8">
    <source>
        <dbReference type="PROSITE" id="PS50928"/>
    </source>
</evidence>
<dbReference type="AlphaFoldDB" id="A0A540VIK8"/>
<dbReference type="OrthoDB" id="152280at2"/>
<dbReference type="PANTHER" id="PTHR30193">
    <property type="entry name" value="ABC TRANSPORTER PERMEASE PROTEIN"/>
    <property type="match status" value="1"/>
</dbReference>
<dbReference type="InterPro" id="IPR051393">
    <property type="entry name" value="ABC_transporter_permease"/>
</dbReference>